<dbReference type="EMBL" id="LKCW01000096">
    <property type="protein sequence ID" value="KPM39854.1"/>
    <property type="molecule type" value="Genomic_DNA"/>
</dbReference>
<feature type="compositionally biased region" description="Pro residues" evidence="1">
    <location>
        <begin position="130"/>
        <end position="146"/>
    </location>
</feature>
<evidence type="ECO:0000313" key="4">
    <source>
        <dbReference type="Proteomes" id="UP000050424"/>
    </source>
</evidence>
<keyword evidence="2" id="KW-1133">Transmembrane helix</keyword>
<feature type="compositionally biased region" description="Polar residues" evidence="1">
    <location>
        <begin position="46"/>
        <end position="64"/>
    </location>
</feature>
<comment type="caution">
    <text evidence="3">The sequence shown here is derived from an EMBL/GenBank/DDBJ whole genome shotgun (WGS) entry which is preliminary data.</text>
</comment>
<evidence type="ECO:0000256" key="1">
    <source>
        <dbReference type="SAM" id="MobiDB-lite"/>
    </source>
</evidence>
<dbReference type="Proteomes" id="UP000050424">
    <property type="component" value="Unassembled WGS sequence"/>
</dbReference>
<dbReference type="STRING" id="78410.A0A0P7APX0"/>
<feature type="transmembrane region" description="Helical" evidence="2">
    <location>
        <begin position="177"/>
        <end position="200"/>
    </location>
</feature>
<name>A0A0P7APX0_9HYPO</name>
<evidence type="ECO:0000256" key="2">
    <source>
        <dbReference type="SAM" id="Phobius"/>
    </source>
</evidence>
<proteinExistence type="predicted"/>
<organism evidence="3 4">
    <name type="scientific">Neonectria ditissima</name>
    <dbReference type="NCBI Taxonomy" id="78410"/>
    <lineage>
        <taxon>Eukaryota</taxon>
        <taxon>Fungi</taxon>
        <taxon>Dikarya</taxon>
        <taxon>Ascomycota</taxon>
        <taxon>Pezizomycotina</taxon>
        <taxon>Sordariomycetes</taxon>
        <taxon>Hypocreomycetidae</taxon>
        <taxon>Hypocreales</taxon>
        <taxon>Nectriaceae</taxon>
        <taxon>Neonectria</taxon>
    </lineage>
</organism>
<protein>
    <submittedName>
        <fullName evidence="3">Uncharacterized protein</fullName>
    </submittedName>
</protein>
<feature type="region of interest" description="Disordered" evidence="1">
    <location>
        <begin position="1"/>
        <end position="163"/>
    </location>
</feature>
<feature type="compositionally biased region" description="Pro residues" evidence="1">
    <location>
        <begin position="72"/>
        <end position="102"/>
    </location>
</feature>
<keyword evidence="2" id="KW-0812">Transmembrane</keyword>
<keyword evidence="4" id="KW-1185">Reference proteome</keyword>
<keyword evidence="2" id="KW-0472">Membrane</keyword>
<dbReference type="AlphaFoldDB" id="A0A0P7APX0"/>
<sequence length="222" mass="22928">MDPHDPAHGSHPSQPIPDAAYPDDSPYQPGGGSTHTGSRPSLGGVDSSSHLSHLDTTPSYSPVSSRFAPSPWTVPDPQGPLPAIPSGPPPPYDHPTRPPPSAYSPLDTASALHSSAAVQPASPGLSHLAPPSPYSVRPPPPSPPNPYGSSGSSLDNGPPKLGPVAEARLRRRRKQKLCAFAACAVLLFLVAVAVGVALGVHKVQLKGNDDDDDERGSDNTQD</sequence>
<reference evidence="3 4" key="1">
    <citation type="submission" date="2015-09" db="EMBL/GenBank/DDBJ databases">
        <title>Draft genome of a European isolate of the apple canker pathogen Neonectria ditissima.</title>
        <authorList>
            <person name="Gomez-Cortecero A."/>
            <person name="Harrison R.J."/>
            <person name="Armitage A.D."/>
        </authorList>
    </citation>
    <scope>NUCLEOTIDE SEQUENCE [LARGE SCALE GENOMIC DNA]</scope>
    <source>
        <strain evidence="3 4">R09/05</strain>
    </source>
</reference>
<evidence type="ECO:0000313" key="3">
    <source>
        <dbReference type="EMBL" id="KPM39854.1"/>
    </source>
</evidence>
<dbReference type="OrthoDB" id="4899684at2759"/>
<accession>A0A0P7APX0</accession>
<gene>
    <name evidence="3" type="ORF">AK830_g6684</name>
</gene>